<dbReference type="Proteomes" id="UP001500013">
    <property type="component" value="Unassembled WGS sequence"/>
</dbReference>
<feature type="region of interest" description="Disordered" evidence="1">
    <location>
        <begin position="498"/>
        <end position="519"/>
    </location>
</feature>
<accession>A0ABP5DHD5</accession>
<feature type="transmembrane region" description="Helical" evidence="2">
    <location>
        <begin position="20"/>
        <end position="48"/>
    </location>
</feature>
<protein>
    <recommendedName>
        <fullName evidence="5">DUF4389 domain-containing protein</fullName>
    </recommendedName>
</protein>
<feature type="transmembrane region" description="Helical" evidence="2">
    <location>
        <begin position="436"/>
        <end position="455"/>
    </location>
</feature>
<proteinExistence type="predicted"/>
<evidence type="ECO:0008006" key="5">
    <source>
        <dbReference type="Google" id="ProtNLM"/>
    </source>
</evidence>
<keyword evidence="2" id="KW-0472">Membrane</keyword>
<feature type="transmembrane region" description="Helical" evidence="2">
    <location>
        <begin position="402"/>
        <end position="424"/>
    </location>
</feature>
<keyword evidence="4" id="KW-1185">Reference proteome</keyword>
<dbReference type="InterPro" id="IPR025498">
    <property type="entry name" value="DUF4389"/>
</dbReference>
<evidence type="ECO:0000313" key="4">
    <source>
        <dbReference type="Proteomes" id="UP001500013"/>
    </source>
</evidence>
<keyword evidence="2" id="KW-1133">Transmembrane helix</keyword>
<evidence type="ECO:0000256" key="2">
    <source>
        <dbReference type="SAM" id="Phobius"/>
    </source>
</evidence>
<comment type="caution">
    <text evidence="3">The sequence shown here is derived from an EMBL/GenBank/DDBJ whole genome shotgun (WGS) entry which is preliminary data.</text>
</comment>
<gene>
    <name evidence="3" type="ORF">GCM10009817_21220</name>
</gene>
<organism evidence="3 4">
    <name type="scientific">Terrabacter lapilli</name>
    <dbReference type="NCBI Taxonomy" id="436231"/>
    <lineage>
        <taxon>Bacteria</taxon>
        <taxon>Bacillati</taxon>
        <taxon>Actinomycetota</taxon>
        <taxon>Actinomycetes</taxon>
        <taxon>Micrococcales</taxon>
        <taxon>Intrasporangiaceae</taxon>
        <taxon>Terrabacter</taxon>
    </lineage>
</organism>
<feature type="transmembrane region" description="Helical" evidence="2">
    <location>
        <begin position="210"/>
        <end position="234"/>
    </location>
</feature>
<feature type="compositionally biased region" description="Low complexity" evidence="1">
    <location>
        <begin position="508"/>
        <end position="519"/>
    </location>
</feature>
<dbReference type="Pfam" id="PF14333">
    <property type="entry name" value="DUF4389"/>
    <property type="match status" value="2"/>
</dbReference>
<evidence type="ECO:0000256" key="1">
    <source>
        <dbReference type="SAM" id="MobiDB-lite"/>
    </source>
</evidence>
<name>A0ABP5DHD5_9MICO</name>
<feature type="transmembrane region" description="Helical" evidence="2">
    <location>
        <begin position="304"/>
        <end position="334"/>
    </location>
</feature>
<keyword evidence="2" id="KW-0812">Transmembrane</keyword>
<dbReference type="EMBL" id="BAAAPU010000007">
    <property type="protein sequence ID" value="GAA1980231.1"/>
    <property type="molecule type" value="Genomic_DNA"/>
</dbReference>
<dbReference type="RefSeq" id="WP_344061682.1">
    <property type="nucleotide sequence ID" value="NZ_BAAAPU010000007.1"/>
</dbReference>
<sequence length="519" mass="55146">MTSTTVVPADRRQPAGRHLAALIIGCLLILPGVGLLLGGGAISIAYAVGRDSAGFLSLTYPVVSSSSPAITVGDAVVQTAPDAPSWVLDRLALEIRLSAQPLESGKAIFLGVAPTSQLNAYLSGVAHEQVVGATAPTANNPRTPVMRAIPGADRAPAPTGQKFWAASATGTGSQALTWKVSEGRWSAVLMNADGSPGVAVSATTGVKAGFLLPLALLMLGIGLVVTGIAVFLIVRGASGSRPASYTQTPGAPAGYVEPTGEPVQSAPAPPPPSAWHSHPRAMSPVALDARLDEPLSRWLWLVKWFLAIPHFIVLGVLWVAFFVVCVIAFFAILFTGRYPRSLFDFNRGVLQWNWRVSYYCANGGLGTDRYPPFSLGPEPDYPARLDIAYPTRLSRGLVLVKWWLLAIPHYLILALLLGGGGWAWSQATDNGYRFDAYGWGVLGLLVAIAGFSLLFTGRYPRALFDLVIGLNRWVYRVVAYATLMTDVYPPFQLDEGGPEVPLPPPVPAGRLEPPGQVGR</sequence>
<evidence type="ECO:0000313" key="3">
    <source>
        <dbReference type="EMBL" id="GAA1980231.1"/>
    </source>
</evidence>
<reference evidence="4" key="1">
    <citation type="journal article" date="2019" name="Int. J. Syst. Evol. Microbiol.">
        <title>The Global Catalogue of Microorganisms (GCM) 10K type strain sequencing project: providing services to taxonomists for standard genome sequencing and annotation.</title>
        <authorList>
            <consortium name="The Broad Institute Genomics Platform"/>
            <consortium name="The Broad Institute Genome Sequencing Center for Infectious Disease"/>
            <person name="Wu L."/>
            <person name="Ma J."/>
        </authorList>
    </citation>
    <scope>NUCLEOTIDE SEQUENCE [LARGE SCALE GENOMIC DNA]</scope>
    <source>
        <strain evidence="4">JCM 15628</strain>
    </source>
</reference>